<dbReference type="GO" id="GO:0006259">
    <property type="term" value="P:DNA metabolic process"/>
    <property type="evidence" value="ECO:0007669"/>
    <property type="project" value="UniProtKB-ARBA"/>
</dbReference>
<comment type="subcellular location">
    <subcellularLocation>
        <location evidence="6">Cytoplasm</location>
    </subcellularLocation>
</comment>
<evidence type="ECO:0000256" key="3">
    <source>
        <dbReference type="ARBA" id="ARBA00022801"/>
    </source>
</evidence>
<evidence type="ECO:0000256" key="2">
    <source>
        <dbReference type="ARBA" id="ARBA00022722"/>
    </source>
</evidence>
<dbReference type="InterPro" id="IPR013520">
    <property type="entry name" value="Ribonucl_H"/>
</dbReference>
<dbReference type="Gene3D" id="3.30.420.10">
    <property type="entry name" value="Ribonuclease H-like superfamily/Ribonuclease H"/>
    <property type="match status" value="1"/>
</dbReference>
<dbReference type="GO" id="GO:0005737">
    <property type="term" value="C:cytoplasm"/>
    <property type="evidence" value="ECO:0007669"/>
    <property type="project" value="UniProtKB-SubCell"/>
</dbReference>
<dbReference type="InterPro" id="IPR036397">
    <property type="entry name" value="RNaseH_sf"/>
</dbReference>
<evidence type="ECO:0000256" key="5">
    <source>
        <dbReference type="ARBA" id="ARBA00070964"/>
    </source>
</evidence>
<protein>
    <recommendedName>
        <fullName evidence="5 6">Oligoribonuclease</fullName>
        <ecNumber evidence="6">3.1.-.-</ecNumber>
    </recommendedName>
</protein>
<dbReference type="EMBL" id="PVLR01000021">
    <property type="protein sequence ID" value="PRD68982.1"/>
    <property type="molecule type" value="Genomic_DNA"/>
</dbReference>
<dbReference type="InterPro" id="IPR012337">
    <property type="entry name" value="RNaseH-like_sf"/>
</dbReference>
<dbReference type="FunFam" id="3.30.420.10:FF:000003">
    <property type="entry name" value="Oligoribonuclease"/>
    <property type="match status" value="1"/>
</dbReference>
<dbReference type="Pfam" id="PF00929">
    <property type="entry name" value="RNase_T"/>
    <property type="match status" value="1"/>
</dbReference>
<evidence type="ECO:0000256" key="6">
    <source>
        <dbReference type="HAMAP-Rule" id="MF_00045"/>
    </source>
</evidence>
<keyword evidence="3 6" id="KW-0378">Hydrolase</keyword>
<name>A0A2S9KF03_9BURK</name>
<evidence type="ECO:0000313" key="10">
    <source>
        <dbReference type="Proteomes" id="UP000238326"/>
    </source>
</evidence>
<dbReference type="EC" id="3.1.-.-" evidence="6"/>
<evidence type="ECO:0000313" key="9">
    <source>
        <dbReference type="EMBL" id="PRD68982.1"/>
    </source>
</evidence>
<feature type="active site" evidence="6">
    <location>
        <position position="172"/>
    </location>
</feature>
<dbReference type="GO" id="GO:0003676">
    <property type="term" value="F:nucleic acid binding"/>
    <property type="evidence" value="ECO:0007669"/>
    <property type="project" value="InterPro"/>
</dbReference>
<reference evidence="9 10" key="1">
    <citation type="submission" date="2018-03" db="EMBL/GenBank/DDBJ databases">
        <title>Comparative genomics illustrates the genes involved in a hyperalkaliphilic mechanisms of Serpentinomonas isolated from highly-alkaline calcium-rich serpentinized springs.</title>
        <authorList>
            <person name="Suzuki S."/>
            <person name="Ishii S."/>
            <person name="Walworth N."/>
            <person name="Bird L."/>
            <person name="Kuenen J.G."/>
            <person name="Nealson K.H."/>
        </authorList>
    </citation>
    <scope>NUCLEOTIDE SEQUENCE [LARGE SCALE GENOMIC DNA]</scope>
    <source>
        <strain evidence="9 10">83</strain>
    </source>
</reference>
<keyword evidence="10" id="KW-1185">Reference proteome</keyword>
<dbReference type="NCBIfam" id="NF003765">
    <property type="entry name" value="PRK05359.1"/>
    <property type="match status" value="1"/>
</dbReference>
<keyword evidence="4 6" id="KW-0269">Exonuclease</keyword>
<dbReference type="Proteomes" id="UP000238326">
    <property type="component" value="Unassembled WGS sequence"/>
</dbReference>
<evidence type="ECO:0000259" key="8">
    <source>
        <dbReference type="SMART" id="SM00479"/>
    </source>
</evidence>
<dbReference type="GO" id="GO:0000175">
    <property type="term" value="F:3'-5'-RNA exonuclease activity"/>
    <property type="evidence" value="ECO:0007669"/>
    <property type="project" value="InterPro"/>
</dbReference>
<feature type="domain" description="Exonuclease" evidence="8">
    <location>
        <begin position="50"/>
        <end position="223"/>
    </location>
</feature>
<dbReference type="SUPFAM" id="SSF53098">
    <property type="entry name" value="Ribonuclease H-like"/>
    <property type="match status" value="1"/>
</dbReference>
<evidence type="ECO:0000256" key="4">
    <source>
        <dbReference type="ARBA" id="ARBA00022839"/>
    </source>
</evidence>
<dbReference type="PANTHER" id="PTHR11046:SF0">
    <property type="entry name" value="OLIGORIBONUCLEASE, MITOCHONDRIAL"/>
    <property type="match status" value="1"/>
</dbReference>
<evidence type="ECO:0000256" key="1">
    <source>
        <dbReference type="ARBA" id="ARBA00009921"/>
    </source>
</evidence>
<sequence length="223" mass="24992">MAASLANAGQCRRAIGENRGMSQNPSPSAPVAQSSHSPETVQHLVKSDQNLIWLDCEMTGLNPETDRLIEIAVVITGPDLLPRVEGPVLAIHQSDAALDAMDAWNKGTHGRSGLINRVKASATSEADAEAQVIEFIRKYLPKGSSPMCGNSIGQDRRFLVKYMPRLEAYFHYRNLDVSTLKELAKRWRPEVYKAFKKHQRHTALADVHESIDELVHYREHFLR</sequence>
<proteinExistence type="inferred from homology"/>
<comment type="similarity">
    <text evidence="1 6">Belongs to the oligoribonuclease family.</text>
</comment>
<comment type="caution">
    <text evidence="9">The sequence shown here is derived from an EMBL/GenBank/DDBJ whole genome shotgun (WGS) entry which is preliminary data.</text>
</comment>
<dbReference type="OrthoDB" id="9801329at2"/>
<organism evidence="9 10">
    <name type="scientific">Malikia spinosa</name>
    <dbReference type="NCBI Taxonomy" id="86180"/>
    <lineage>
        <taxon>Bacteria</taxon>
        <taxon>Pseudomonadati</taxon>
        <taxon>Pseudomonadota</taxon>
        <taxon>Betaproteobacteria</taxon>
        <taxon>Burkholderiales</taxon>
        <taxon>Comamonadaceae</taxon>
        <taxon>Malikia</taxon>
    </lineage>
</organism>
<accession>A0A2S9KF03</accession>
<dbReference type="PANTHER" id="PTHR11046">
    <property type="entry name" value="OLIGORIBONUCLEASE, MITOCHONDRIAL"/>
    <property type="match status" value="1"/>
</dbReference>
<keyword evidence="6" id="KW-0963">Cytoplasm</keyword>
<keyword evidence="2 6" id="KW-0540">Nuclease</keyword>
<evidence type="ECO:0000256" key="7">
    <source>
        <dbReference type="SAM" id="MobiDB-lite"/>
    </source>
</evidence>
<dbReference type="SMART" id="SM00479">
    <property type="entry name" value="EXOIII"/>
    <property type="match status" value="1"/>
</dbReference>
<comment type="function">
    <text evidence="6">3'-to-5' exoribonuclease specific for small oligoribonucleotides.</text>
</comment>
<dbReference type="AlphaFoldDB" id="A0A2S9KF03"/>
<feature type="region of interest" description="Disordered" evidence="7">
    <location>
        <begin position="15"/>
        <end position="40"/>
    </location>
</feature>
<dbReference type="InterPro" id="IPR022894">
    <property type="entry name" value="Oligoribonuclease"/>
</dbReference>
<dbReference type="HAMAP" id="MF_00045">
    <property type="entry name" value="Oligoribonuclease"/>
    <property type="match status" value="1"/>
</dbReference>
<feature type="compositionally biased region" description="Polar residues" evidence="7">
    <location>
        <begin position="20"/>
        <end position="40"/>
    </location>
</feature>
<gene>
    <name evidence="6" type="primary">orn</name>
    <name evidence="9" type="ORF">C6P61_08385</name>
</gene>
<dbReference type="CDD" id="cd06135">
    <property type="entry name" value="Orn"/>
    <property type="match status" value="1"/>
</dbReference>